<sequence length="44" mass="5026">MSCLPAWFLLCEMTGFLKKEKTQAIRCAKMELLIRLFSSGGYPL</sequence>
<proteinExistence type="predicted"/>
<gene>
    <name evidence="1" type="ORF">B4099_1777</name>
</gene>
<dbReference type="Proteomes" id="UP000075304">
    <property type="component" value="Unassembled WGS sequence"/>
</dbReference>
<dbReference type="AlphaFoldDB" id="A0A150K345"/>
<reference evidence="1 2" key="1">
    <citation type="submission" date="2016-01" db="EMBL/GenBank/DDBJ databases">
        <title>Genome Sequences of Twelve Sporeforming Bacillus Species Isolated from Foods.</title>
        <authorList>
            <person name="Berendsen E.M."/>
            <person name="Wells-Bennik M.H."/>
            <person name="Krawcyk A.O."/>
            <person name="De Jong A."/>
            <person name="Holsappel S."/>
            <person name="Eijlander R.T."/>
            <person name="Kuipers O.P."/>
        </authorList>
    </citation>
    <scope>NUCLEOTIDE SEQUENCE [LARGE SCALE GENOMIC DNA]</scope>
    <source>
        <strain evidence="1 2">B4099</strain>
    </source>
</reference>
<protein>
    <submittedName>
        <fullName evidence="1">Uncharacterized protein</fullName>
    </submittedName>
</protein>
<organism evidence="1 2">
    <name type="scientific">Heyndrickxia coagulans</name>
    <name type="common">Weizmannia coagulans</name>
    <dbReference type="NCBI Taxonomy" id="1398"/>
    <lineage>
        <taxon>Bacteria</taxon>
        <taxon>Bacillati</taxon>
        <taxon>Bacillota</taxon>
        <taxon>Bacilli</taxon>
        <taxon>Bacillales</taxon>
        <taxon>Bacillaceae</taxon>
        <taxon>Heyndrickxia</taxon>
    </lineage>
</organism>
<accession>A0A150K345</accession>
<evidence type="ECO:0000313" key="1">
    <source>
        <dbReference type="EMBL" id="KYC63927.1"/>
    </source>
</evidence>
<comment type="caution">
    <text evidence="1">The sequence shown here is derived from an EMBL/GenBank/DDBJ whole genome shotgun (WGS) entry which is preliminary data.</text>
</comment>
<dbReference type="EMBL" id="LQYI01000105">
    <property type="protein sequence ID" value="KYC63927.1"/>
    <property type="molecule type" value="Genomic_DNA"/>
</dbReference>
<name>A0A150K345_HEYCO</name>
<evidence type="ECO:0000313" key="2">
    <source>
        <dbReference type="Proteomes" id="UP000075304"/>
    </source>
</evidence>